<name>A0A380EPG7_STAAU</name>
<sequence length="197" mass="21526">MAKIKANEALVKALQAWDIDHLYGIPGDSIDAVVDSLRTVRDQFKFYHVRHEEVASLAAAGYTKLTGKIGVALSIGGPGLIHLLNGMYDAKMDNVPQLILSGQTNSTALGTKAFQETNLQKLCEDVAVYNHQIEKGDNVFEIVNEAIRTAYEQKGVAVVICPNDLLTEKIKDTTNKPVDTSRPTVVSPKYKDIKKSG</sequence>
<keyword evidence="3" id="KW-0670">Pyruvate</keyword>
<feature type="compositionally biased region" description="Polar residues" evidence="1">
    <location>
        <begin position="175"/>
        <end position="184"/>
    </location>
</feature>
<dbReference type="EMBL" id="UHBY01000003">
    <property type="protein sequence ID" value="SUL37916.1"/>
    <property type="molecule type" value="Genomic_DNA"/>
</dbReference>
<dbReference type="Pfam" id="PF02776">
    <property type="entry name" value="TPP_enzyme_N"/>
    <property type="match status" value="1"/>
</dbReference>
<gene>
    <name evidence="3" type="primary">pox5</name>
    <name evidence="3" type="ORF">NCTC10702_03936</name>
</gene>
<dbReference type="Gene3D" id="3.40.50.970">
    <property type="match status" value="1"/>
</dbReference>
<dbReference type="InterPro" id="IPR029061">
    <property type="entry name" value="THDP-binding"/>
</dbReference>
<evidence type="ECO:0000259" key="2">
    <source>
        <dbReference type="Pfam" id="PF02776"/>
    </source>
</evidence>
<reference evidence="3 4" key="1">
    <citation type="submission" date="2018-06" db="EMBL/GenBank/DDBJ databases">
        <authorList>
            <consortium name="Pathogen Informatics"/>
            <person name="Doyle S."/>
        </authorList>
    </citation>
    <scope>NUCLEOTIDE SEQUENCE [LARGE SCALE GENOMIC DNA]</scope>
    <source>
        <strain evidence="3 4">NCTC10702</strain>
    </source>
</reference>
<dbReference type="InterPro" id="IPR047210">
    <property type="entry name" value="TPP_PYR_POXB-like"/>
</dbReference>
<dbReference type="GO" id="GO:0047112">
    <property type="term" value="F:pyruvate oxidase activity"/>
    <property type="evidence" value="ECO:0007669"/>
    <property type="project" value="UniProtKB-EC"/>
</dbReference>
<dbReference type="CDD" id="cd07039">
    <property type="entry name" value="TPP_PYR_POX"/>
    <property type="match status" value="1"/>
</dbReference>
<feature type="domain" description="Thiamine pyrophosphate enzyme N-terminal TPP-binding" evidence="2">
    <location>
        <begin position="5"/>
        <end position="119"/>
    </location>
</feature>
<dbReference type="GO" id="GO:0030976">
    <property type="term" value="F:thiamine pyrophosphate binding"/>
    <property type="evidence" value="ECO:0007669"/>
    <property type="project" value="InterPro"/>
</dbReference>
<proteinExistence type="predicted"/>
<evidence type="ECO:0000256" key="1">
    <source>
        <dbReference type="SAM" id="MobiDB-lite"/>
    </source>
</evidence>
<evidence type="ECO:0000313" key="3">
    <source>
        <dbReference type="EMBL" id="SUL37916.1"/>
    </source>
</evidence>
<dbReference type="SUPFAM" id="SSF52518">
    <property type="entry name" value="Thiamin diphosphate-binding fold (THDP-binding)"/>
    <property type="match status" value="1"/>
</dbReference>
<protein>
    <submittedName>
        <fullName evidence="3">Pyruvate oxidase</fullName>
        <ecNumber evidence="3">1.2.3.3</ecNumber>
    </submittedName>
</protein>
<feature type="region of interest" description="Disordered" evidence="1">
    <location>
        <begin position="174"/>
        <end position="197"/>
    </location>
</feature>
<dbReference type="Proteomes" id="UP000254116">
    <property type="component" value="Unassembled WGS sequence"/>
</dbReference>
<dbReference type="InterPro" id="IPR047211">
    <property type="entry name" value="POXB-like"/>
</dbReference>
<dbReference type="EC" id="1.2.3.3" evidence="3"/>
<dbReference type="PANTHER" id="PTHR42981">
    <property type="entry name" value="PYRUVATE DEHYDROGENASE [UBIQUINONE]"/>
    <property type="match status" value="1"/>
</dbReference>
<organism evidence="3 4">
    <name type="scientific">Staphylococcus aureus</name>
    <dbReference type="NCBI Taxonomy" id="1280"/>
    <lineage>
        <taxon>Bacteria</taxon>
        <taxon>Bacillati</taxon>
        <taxon>Bacillota</taxon>
        <taxon>Bacilli</taxon>
        <taxon>Bacillales</taxon>
        <taxon>Staphylococcaceae</taxon>
        <taxon>Staphylococcus</taxon>
    </lineage>
</organism>
<dbReference type="AlphaFoldDB" id="A0A380EPG7"/>
<keyword evidence="3" id="KW-0560">Oxidoreductase</keyword>
<dbReference type="InterPro" id="IPR012001">
    <property type="entry name" value="Thiamin_PyroP_enz_TPP-bd_dom"/>
</dbReference>
<dbReference type="PANTHER" id="PTHR42981:SF2">
    <property type="entry name" value="PYRUVATE DEHYDROGENASE [UBIQUINONE]"/>
    <property type="match status" value="1"/>
</dbReference>
<evidence type="ECO:0000313" key="4">
    <source>
        <dbReference type="Proteomes" id="UP000254116"/>
    </source>
</evidence>
<accession>A0A380EPG7</accession>